<dbReference type="InterPro" id="IPR001647">
    <property type="entry name" value="HTH_TetR"/>
</dbReference>
<name>A0ABY3RQD2_9MICO</name>
<dbReference type="SUPFAM" id="SSF48498">
    <property type="entry name" value="Tetracyclin repressor-like, C-terminal domain"/>
    <property type="match status" value="1"/>
</dbReference>
<evidence type="ECO:0000256" key="4">
    <source>
        <dbReference type="PROSITE-ProRule" id="PRU00335"/>
    </source>
</evidence>
<feature type="region of interest" description="Disordered" evidence="5">
    <location>
        <begin position="303"/>
        <end position="329"/>
    </location>
</feature>
<feature type="DNA-binding region" description="H-T-H motif" evidence="4">
    <location>
        <begin position="59"/>
        <end position="78"/>
    </location>
</feature>
<dbReference type="PANTHER" id="PTHR30055:SF151">
    <property type="entry name" value="TRANSCRIPTIONAL REGULATORY PROTEIN"/>
    <property type="match status" value="1"/>
</dbReference>
<organism evidence="7 8">
    <name type="scientific">Microbacterium resistens</name>
    <dbReference type="NCBI Taxonomy" id="156977"/>
    <lineage>
        <taxon>Bacteria</taxon>
        <taxon>Bacillati</taxon>
        <taxon>Actinomycetota</taxon>
        <taxon>Actinomycetes</taxon>
        <taxon>Micrococcales</taxon>
        <taxon>Microbacteriaceae</taxon>
        <taxon>Microbacterium</taxon>
    </lineage>
</organism>
<evidence type="ECO:0000256" key="1">
    <source>
        <dbReference type="ARBA" id="ARBA00023015"/>
    </source>
</evidence>
<gene>
    <name evidence="7" type="ORF">K8F61_10160</name>
</gene>
<keyword evidence="8" id="KW-1185">Reference proteome</keyword>
<accession>A0ABY3RQD2</accession>
<dbReference type="InterPro" id="IPR004111">
    <property type="entry name" value="Repressor_TetR_C"/>
</dbReference>
<evidence type="ECO:0000259" key="6">
    <source>
        <dbReference type="PROSITE" id="PS50977"/>
    </source>
</evidence>
<dbReference type="PROSITE" id="PS50977">
    <property type="entry name" value="HTH_TETR_2"/>
    <property type="match status" value="1"/>
</dbReference>
<feature type="domain" description="HTH tetR-type" evidence="6">
    <location>
        <begin position="36"/>
        <end position="96"/>
    </location>
</feature>
<evidence type="ECO:0000256" key="5">
    <source>
        <dbReference type="SAM" id="MobiDB-lite"/>
    </source>
</evidence>
<reference evidence="7 8" key="1">
    <citation type="submission" date="2023-01" db="EMBL/GenBank/DDBJ databases">
        <title>Characterization of estradiol degrading bacteria Microbacterium sp. MZT7 and reveal degrading genes through genome analysis.</title>
        <authorList>
            <person name="Hao P."/>
            <person name="Gao Y."/>
        </authorList>
    </citation>
    <scope>NUCLEOTIDE SEQUENCE [LARGE SCALE GENOMIC DNA]</scope>
    <source>
        <strain evidence="7 8">MZT7</strain>
    </source>
</reference>
<keyword evidence="1" id="KW-0805">Transcription regulation</keyword>
<dbReference type="InterPro" id="IPR036271">
    <property type="entry name" value="Tet_transcr_reg_TetR-rel_C_sf"/>
</dbReference>
<dbReference type="Proteomes" id="UP001199642">
    <property type="component" value="Chromosome"/>
</dbReference>
<evidence type="ECO:0000313" key="7">
    <source>
        <dbReference type="EMBL" id="UGS25069.1"/>
    </source>
</evidence>
<keyword evidence="2 4" id="KW-0238">DNA-binding</keyword>
<proteinExistence type="predicted"/>
<dbReference type="EMBL" id="CP082781">
    <property type="protein sequence ID" value="UGS25069.1"/>
    <property type="molecule type" value="Genomic_DNA"/>
</dbReference>
<dbReference type="RefSeq" id="WP_231818909.1">
    <property type="nucleotide sequence ID" value="NZ_CP082781.1"/>
</dbReference>
<evidence type="ECO:0000256" key="3">
    <source>
        <dbReference type="ARBA" id="ARBA00023163"/>
    </source>
</evidence>
<dbReference type="InterPro" id="IPR009057">
    <property type="entry name" value="Homeodomain-like_sf"/>
</dbReference>
<dbReference type="Pfam" id="PF02909">
    <property type="entry name" value="TetR_C_1"/>
    <property type="match status" value="1"/>
</dbReference>
<dbReference type="InterPro" id="IPR050109">
    <property type="entry name" value="HTH-type_TetR-like_transc_reg"/>
</dbReference>
<keyword evidence="3" id="KW-0804">Transcription</keyword>
<dbReference type="PANTHER" id="PTHR30055">
    <property type="entry name" value="HTH-TYPE TRANSCRIPTIONAL REGULATOR RUTR"/>
    <property type="match status" value="1"/>
</dbReference>
<dbReference type="Gene3D" id="1.10.357.10">
    <property type="entry name" value="Tetracycline Repressor, domain 2"/>
    <property type="match status" value="1"/>
</dbReference>
<evidence type="ECO:0000313" key="8">
    <source>
        <dbReference type="Proteomes" id="UP001199642"/>
    </source>
</evidence>
<protein>
    <submittedName>
        <fullName evidence="7">TetR/AcrR family transcriptional regulator C-terminal domain-containing protein</fullName>
    </submittedName>
</protein>
<dbReference type="SUPFAM" id="SSF46689">
    <property type="entry name" value="Homeodomain-like"/>
    <property type="match status" value="1"/>
</dbReference>
<feature type="compositionally biased region" description="Basic and acidic residues" evidence="5">
    <location>
        <begin position="315"/>
        <end position="329"/>
    </location>
</feature>
<evidence type="ECO:0000256" key="2">
    <source>
        <dbReference type="ARBA" id="ARBA00023125"/>
    </source>
</evidence>
<dbReference type="Gene3D" id="1.10.10.60">
    <property type="entry name" value="Homeodomain-like"/>
    <property type="match status" value="1"/>
</dbReference>
<sequence>MSSESDAVPSDPPELPRGIALAWGIASNPQRGPKREMSVERIVETAVALADRDGLGAVSMAAVAKELGFTPMSLYRYVTAKDDLLLLMQEEATGLPPSDHADADGWRAKIEALHRAQVGVYLRHTWLLSLPIHGSPVTPNNAAWMDAYLTALADTPLTADERHATMLAILGHARWYGIVTAGYTEAARDQGITVEEVDAREAAIFSAVVDAEAYPALRAALDAGVMQSTADPFAFGLECQLDGIEEAMRRRREASASGGEVARRGLPALDSAAVPPELLADKRYKAAEKTVREAEKALRDAEKALRAARKAQGQARREAEERLGRARAT</sequence>
<dbReference type="Pfam" id="PF00440">
    <property type="entry name" value="TetR_N"/>
    <property type="match status" value="1"/>
</dbReference>